<name>A0A8H7RCL1_9FUNG</name>
<protein>
    <recommendedName>
        <fullName evidence="3">F-box domain-containing protein</fullName>
    </recommendedName>
</protein>
<organism evidence="1 2">
    <name type="scientific">Mucor saturninus</name>
    <dbReference type="NCBI Taxonomy" id="64648"/>
    <lineage>
        <taxon>Eukaryota</taxon>
        <taxon>Fungi</taxon>
        <taxon>Fungi incertae sedis</taxon>
        <taxon>Mucoromycota</taxon>
        <taxon>Mucoromycotina</taxon>
        <taxon>Mucoromycetes</taxon>
        <taxon>Mucorales</taxon>
        <taxon>Mucorineae</taxon>
        <taxon>Mucoraceae</taxon>
        <taxon>Mucor</taxon>
    </lineage>
</organism>
<dbReference type="AlphaFoldDB" id="A0A8H7RCL1"/>
<sequence length="381" mass="44423">MATPINKIPYEILKLIVKQIGDEESQLYRCMYVNEQWLSLVQSSVFQQVLVDVDKPSRTYKMLLQSLTEPGKWVEHLKLQGSPDQVNRILGKIMLRCPNVETFKCGCIDWRRFYRLLKANGGWFLLKKIIPSIGQLKDPYYYEKSCNYFGECLTELHLKSITFANLKNFTQLKKLHLGKTSNSLLSVIKLIGDDTLQLLELDITFYEIVYTQNRHTFDEIRDSIKDTCIISNIKTLTLANYNLYGEEELELLKNFVNLKKLTISIATLEERINFEFLIWASKLATYCCRLKVVNEIASMKYLCDLRSCGKGEFTIKFTPFAYDSEFGEFYTRAIVSNVIPFGKMNVALIFCMKRNSEENIQKAMRVKHDSEPHFDQLTMRK</sequence>
<gene>
    <name evidence="1" type="ORF">INT47_010198</name>
</gene>
<comment type="caution">
    <text evidence="1">The sequence shown here is derived from an EMBL/GenBank/DDBJ whole genome shotgun (WGS) entry which is preliminary data.</text>
</comment>
<keyword evidence="2" id="KW-1185">Reference proteome</keyword>
<dbReference type="EMBL" id="JAEPRD010000019">
    <property type="protein sequence ID" value="KAG2208502.1"/>
    <property type="molecule type" value="Genomic_DNA"/>
</dbReference>
<evidence type="ECO:0000313" key="1">
    <source>
        <dbReference type="EMBL" id="KAG2208502.1"/>
    </source>
</evidence>
<proteinExistence type="predicted"/>
<evidence type="ECO:0008006" key="3">
    <source>
        <dbReference type="Google" id="ProtNLM"/>
    </source>
</evidence>
<accession>A0A8H7RCL1</accession>
<reference evidence="1" key="1">
    <citation type="submission" date="2020-12" db="EMBL/GenBank/DDBJ databases">
        <title>Metabolic potential, ecology and presence of endohyphal bacteria is reflected in genomic diversity of Mucoromycotina.</title>
        <authorList>
            <person name="Muszewska A."/>
            <person name="Okrasinska A."/>
            <person name="Steczkiewicz K."/>
            <person name="Drgas O."/>
            <person name="Orlowska M."/>
            <person name="Perlinska-Lenart U."/>
            <person name="Aleksandrzak-Piekarczyk T."/>
            <person name="Szatraj K."/>
            <person name="Zielenkiewicz U."/>
            <person name="Pilsyk S."/>
            <person name="Malc E."/>
            <person name="Mieczkowski P."/>
            <person name="Kruszewska J.S."/>
            <person name="Biernat P."/>
            <person name="Pawlowska J."/>
        </authorList>
    </citation>
    <scope>NUCLEOTIDE SEQUENCE</scope>
    <source>
        <strain evidence="1">WA0000017839</strain>
    </source>
</reference>
<dbReference type="Proteomes" id="UP000603453">
    <property type="component" value="Unassembled WGS sequence"/>
</dbReference>
<evidence type="ECO:0000313" key="2">
    <source>
        <dbReference type="Proteomes" id="UP000603453"/>
    </source>
</evidence>